<dbReference type="PANTHER" id="PTHR30302">
    <property type="entry name" value="HYDROGENASE 1 MATURATION PROTEASE"/>
    <property type="match status" value="1"/>
</dbReference>
<evidence type="ECO:0000256" key="3">
    <source>
        <dbReference type="ARBA" id="ARBA00022750"/>
    </source>
</evidence>
<dbReference type="eggNOG" id="COG0680">
    <property type="taxonomic scope" value="Bacteria"/>
</dbReference>
<dbReference type="AlphaFoldDB" id="D2Z8W5"/>
<dbReference type="GO" id="GO:0008047">
    <property type="term" value="F:enzyme activator activity"/>
    <property type="evidence" value="ECO:0007669"/>
    <property type="project" value="InterPro"/>
</dbReference>
<dbReference type="GO" id="GO:0016485">
    <property type="term" value="P:protein processing"/>
    <property type="evidence" value="ECO:0007669"/>
    <property type="project" value="TreeGrafter"/>
</dbReference>
<keyword evidence="2 5" id="KW-0645">Protease</keyword>
<comment type="caution">
    <text evidence="5">The sequence shown here is derived from an EMBL/GenBank/DDBJ whole genome shotgun (WGS) entry which is preliminary data.</text>
</comment>
<evidence type="ECO:0000256" key="2">
    <source>
        <dbReference type="ARBA" id="ARBA00022670"/>
    </source>
</evidence>
<dbReference type="PaxDb" id="469381-Dpep_1888"/>
<keyword evidence="3" id="KW-0064">Aspartyl protease</keyword>
<dbReference type="GO" id="GO:0004190">
    <property type="term" value="F:aspartic-type endopeptidase activity"/>
    <property type="evidence" value="ECO:0007669"/>
    <property type="project" value="UniProtKB-KW"/>
</dbReference>
<gene>
    <name evidence="5" type="ORF">Dpep_1888</name>
</gene>
<keyword evidence="6" id="KW-1185">Reference proteome</keyword>
<dbReference type="RefSeq" id="WP_005661609.1">
    <property type="nucleotide sequence ID" value="NZ_ABTR02000001.1"/>
</dbReference>
<dbReference type="InterPro" id="IPR000671">
    <property type="entry name" value="Peptidase_A31"/>
</dbReference>
<evidence type="ECO:0000256" key="1">
    <source>
        <dbReference type="ARBA" id="ARBA00006814"/>
    </source>
</evidence>
<evidence type="ECO:0000313" key="5">
    <source>
        <dbReference type="EMBL" id="EFC91912.1"/>
    </source>
</evidence>
<dbReference type="Gene3D" id="3.40.50.1450">
    <property type="entry name" value="HybD-like"/>
    <property type="match status" value="1"/>
</dbReference>
<dbReference type="SUPFAM" id="SSF53163">
    <property type="entry name" value="HybD-like"/>
    <property type="match status" value="1"/>
</dbReference>
<dbReference type="Pfam" id="PF01750">
    <property type="entry name" value="HycI"/>
    <property type="match status" value="1"/>
</dbReference>
<protein>
    <submittedName>
        <fullName evidence="5">Hydrogenase maturation protease</fullName>
    </submittedName>
</protein>
<dbReference type="PRINTS" id="PR00446">
    <property type="entry name" value="HYDRGNUPTAKE"/>
</dbReference>
<organism evidence="5 6">
    <name type="scientific">Dethiosulfovibrio peptidovorans DSM 11002</name>
    <dbReference type="NCBI Taxonomy" id="469381"/>
    <lineage>
        <taxon>Bacteria</taxon>
        <taxon>Thermotogati</taxon>
        <taxon>Synergistota</taxon>
        <taxon>Synergistia</taxon>
        <taxon>Synergistales</taxon>
        <taxon>Dethiosulfovibrionaceae</taxon>
        <taxon>Dethiosulfovibrio</taxon>
    </lineage>
</organism>
<dbReference type="MEROPS" id="A31.003"/>
<reference evidence="5 6" key="1">
    <citation type="journal article" date="2010" name="Stand. Genomic Sci.">
        <title>Permanent draft genome sequence of Dethiosulfovibrio peptidovorans type strain (SEBR 4207).</title>
        <authorList>
            <person name="Labutti K."/>
            <person name="Mayilraj S."/>
            <person name="Clum A."/>
            <person name="Lucas S."/>
            <person name="Glavina Del Rio T."/>
            <person name="Nolan M."/>
            <person name="Tice H."/>
            <person name="Cheng J.F."/>
            <person name="Pitluck S."/>
            <person name="Liolios K."/>
            <person name="Ivanova N."/>
            <person name="Mavromatis K."/>
            <person name="Mikhailova N."/>
            <person name="Pati A."/>
            <person name="Goodwin L."/>
            <person name="Chen A."/>
            <person name="Palaniappan K."/>
            <person name="Land M."/>
            <person name="Hauser L."/>
            <person name="Chang Y.J."/>
            <person name="Jeffries C.D."/>
            <person name="Rohde M."/>
            <person name="Spring S."/>
            <person name="Goker M."/>
            <person name="Woyke T."/>
            <person name="Bristow J."/>
            <person name="Eisen J.A."/>
            <person name="Markowitz V."/>
            <person name="Hugenholtz P."/>
            <person name="Kyrpides N.C."/>
            <person name="Klenk H.P."/>
            <person name="Lapidus A."/>
        </authorList>
    </citation>
    <scope>NUCLEOTIDE SEQUENCE [LARGE SCALE GENOMIC DNA]</scope>
    <source>
        <strain evidence="5 6">DSM 11002</strain>
    </source>
</reference>
<dbReference type="STRING" id="469381.Dpep_1888"/>
<dbReference type="Proteomes" id="UP000006427">
    <property type="component" value="Unassembled WGS sequence"/>
</dbReference>
<dbReference type="EMBL" id="ABTR02000001">
    <property type="protein sequence ID" value="EFC91912.1"/>
    <property type="molecule type" value="Genomic_DNA"/>
</dbReference>
<name>D2Z8W5_9BACT</name>
<dbReference type="InterPro" id="IPR023430">
    <property type="entry name" value="Pept_HybD-like_dom_sf"/>
</dbReference>
<dbReference type="PANTHER" id="PTHR30302:SF1">
    <property type="entry name" value="HYDROGENASE 2 MATURATION PROTEASE"/>
    <property type="match status" value="1"/>
</dbReference>
<evidence type="ECO:0000313" key="6">
    <source>
        <dbReference type="Proteomes" id="UP000006427"/>
    </source>
</evidence>
<comment type="similarity">
    <text evidence="1">Belongs to the peptidase A31 family.</text>
</comment>
<accession>D2Z8W5</accession>
<evidence type="ECO:0000256" key="4">
    <source>
        <dbReference type="ARBA" id="ARBA00022801"/>
    </source>
</evidence>
<keyword evidence="4" id="KW-0378">Hydrolase</keyword>
<proteinExistence type="inferred from homology"/>
<dbReference type="OrthoDB" id="1723372at2"/>
<sequence>MSKTMIWGLGNELYGDDAVGVIISDRLKRTPPADTVVYTCYTVPGNYVYAIKRERPEKLILVDASDMGLIPGDFRRFSIERISDVSFTNHDMPLNLMLNQFDLETFVIGIQPDRVVLGAPLSVKVASAAEKVERILRREGTDEIAPL</sequence>
<dbReference type="NCBIfam" id="TIGR00072">
    <property type="entry name" value="hydrog_prot"/>
    <property type="match status" value="1"/>
</dbReference>